<dbReference type="RefSeq" id="WP_156100313.1">
    <property type="nucleotide sequence ID" value="NZ_CP048261.1"/>
</dbReference>
<dbReference type="EMBL" id="CP048261">
    <property type="protein sequence ID" value="QST81692.1"/>
    <property type="molecule type" value="Genomic_DNA"/>
</dbReference>
<evidence type="ECO:0000313" key="2">
    <source>
        <dbReference type="Proteomes" id="UP000011074"/>
    </source>
</evidence>
<name>A0A8A1USB9_STRR1</name>
<protein>
    <submittedName>
        <fullName evidence="1">Uncharacterized protein</fullName>
    </submittedName>
</protein>
<gene>
    <name evidence="1" type="ORF">SRIM_017370</name>
</gene>
<dbReference type="Proteomes" id="UP000011074">
    <property type="component" value="Chromosome"/>
</dbReference>
<reference evidence="1" key="3">
    <citation type="journal article" date="2021" name="bioRxiv">
        <title>Bilateral symmetry of linear streptomycete chromosomes.</title>
        <authorList>
            <person name="Algora-Gallardo L."/>
            <person name="Schniete J.K."/>
            <person name="Mark D.R."/>
            <person name="Hunter I.S."/>
            <person name="Herron P.R."/>
        </authorList>
    </citation>
    <scope>NUCLEOTIDE SEQUENCE</scope>
    <source>
        <strain evidence="1">ATCC 10970</strain>
    </source>
</reference>
<proteinExistence type="predicted"/>
<evidence type="ECO:0000313" key="1">
    <source>
        <dbReference type="EMBL" id="QST81692.1"/>
    </source>
</evidence>
<dbReference type="GeneID" id="66855758"/>
<dbReference type="AlphaFoldDB" id="A0A8A1USB9"/>
<reference evidence="1" key="1">
    <citation type="submission" date="2012-12" db="EMBL/GenBank/DDBJ databases">
        <authorList>
            <person name="Pethick F.E."/>
            <person name="MacFadyen A.C."/>
            <person name="Tang Z."/>
            <person name="Sangal V."/>
            <person name="Tze-Tze L."/>
            <person name="Chu J."/>
            <person name="Guo M."/>
            <person name="Kirby R."/>
            <person name="Hoskisson P.A."/>
            <person name="Herron P.R."/>
            <person name="Hunter I.S."/>
        </authorList>
    </citation>
    <scope>NUCLEOTIDE SEQUENCE</scope>
    <source>
        <strain evidence="1">ATCC 10970</strain>
    </source>
</reference>
<accession>A0A8A1USB9</accession>
<organism evidence="1 2">
    <name type="scientific">Streptomyces rimosus subsp. rimosus (strain ATCC 10970 / DSM 40260 / JCM 4667 / NRRL 2234)</name>
    <dbReference type="NCBI Taxonomy" id="1265868"/>
    <lineage>
        <taxon>Bacteria</taxon>
        <taxon>Bacillati</taxon>
        <taxon>Actinomycetota</taxon>
        <taxon>Actinomycetes</taxon>
        <taxon>Kitasatosporales</taxon>
        <taxon>Streptomycetaceae</taxon>
        <taxon>Streptomyces</taxon>
    </lineage>
</organism>
<sequence length="57" mass="6569">MSKRSEAKQARETYKVKKAEHNARFNNTTTDPDSEEYLASNAAVADAGRRVSWLRRR</sequence>
<reference evidence="1" key="2">
    <citation type="submission" date="2020-01" db="EMBL/GenBank/DDBJ databases">
        <authorList>
            <person name="Algora L."/>
            <person name="Schniete J.K."/>
            <person name="MacFadyen A."/>
            <person name="Hoskisson P.A."/>
            <person name="Hunter I.S."/>
            <person name="Herron P.R."/>
        </authorList>
    </citation>
    <scope>NUCLEOTIDE SEQUENCE</scope>
    <source>
        <strain evidence="1">ATCC 10970</strain>
    </source>
</reference>